<dbReference type="InterPro" id="IPR000571">
    <property type="entry name" value="Znf_CCCH"/>
</dbReference>
<evidence type="ECO:0000313" key="13">
    <source>
        <dbReference type="Proteomes" id="UP000011083"/>
    </source>
</evidence>
<evidence type="ECO:0000256" key="4">
    <source>
        <dbReference type="ARBA" id="ARBA00022737"/>
    </source>
</evidence>
<evidence type="ECO:0000256" key="5">
    <source>
        <dbReference type="ARBA" id="ARBA00022771"/>
    </source>
</evidence>
<keyword evidence="13" id="KW-1185">Reference proteome</keyword>
<evidence type="ECO:0000313" key="12">
    <source>
        <dbReference type="EMBL" id="ELR23576.1"/>
    </source>
</evidence>
<dbReference type="KEGG" id="acan:ACA1_071980"/>
<dbReference type="SUPFAM" id="SSF90229">
    <property type="entry name" value="CCCH zinc finger"/>
    <property type="match status" value="2"/>
</dbReference>
<dbReference type="GO" id="GO:0003723">
    <property type="term" value="F:RNA binding"/>
    <property type="evidence" value="ECO:0007669"/>
    <property type="project" value="UniProtKB-KW"/>
</dbReference>
<feature type="domain" description="C3H1-type" evidence="10">
    <location>
        <begin position="40"/>
        <end position="65"/>
    </location>
</feature>
<dbReference type="InterPro" id="IPR036875">
    <property type="entry name" value="Znf_CCHC_sf"/>
</dbReference>
<dbReference type="SMART" id="SM00356">
    <property type="entry name" value="ZnF_C3H1"/>
    <property type="match status" value="5"/>
</dbReference>
<dbReference type="Gene3D" id="4.10.60.10">
    <property type="entry name" value="Zinc finger, CCHC-type"/>
    <property type="match status" value="1"/>
</dbReference>
<feature type="domain" description="C3H1-type" evidence="10">
    <location>
        <begin position="124"/>
        <end position="151"/>
    </location>
</feature>
<reference evidence="12 13" key="1">
    <citation type="journal article" date="2013" name="Genome Biol.">
        <title>Genome of Acanthamoeba castellanii highlights extensive lateral gene transfer and early evolution of tyrosine kinase signaling.</title>
        <authorList>
            <person name="Clarke M."/>
            <person name="Lohan A.J."/>
            <person name="Liu B."/>
            <person name="Lagkouvardos I."/>
            <person name="Roy S."/>
            <person name="Zafar N."/>
            <person name="Bertelli C."/>
            <person name="Schilde C."/>
            <person name="Kianianmomeni A."/>
            <person name="Burglin T.R."/>
            <person name="Frech C."/>
            <person name="Turcotte B."/>
            <person name="Kopec K.O."/>
            <person name="Synnott J.M."/>
            <person name="Choo C."/>
            <person name="Paponov I."/>
            <person name="Finkler A."/>
            <person name="Soon Heng Tan C."/>
            <person name="Hutchins A.P."/>
            <person name="Weinmeier T."/>
            <person name="Rattei T."/>
            <person name="Chu J.S."/>
            <person name="Gimenez G."/>
            <person name="Irimia M."/>
            <person name="Rigden D.J."/>
            <person name="Fitzpatrick D.A."/>
            <person name="Lorenzo-Morales J."/>
            <person name="Bateman A."/>
            <person name="Chiu C.H."/>
            <person name="Tang P."/>
            <person name="Hegemann P."/>
            <person name="Fromm H."/>
            <person name="Raoult D."/>
            <person name="Greub G."/>
            <person name="Miranda-Saavedra D."/>
            <person name="Chen N."/>
            <person name="Nash P."/>
            <person name="Ginger M.L."/>
            <person name="Horn M."/>
            <person name="Schaap P."/>
            <person name="Caler L."/>
            <person name="Loftus B."/>
        </authorList>
    </citation>
    <scope>NUCLEOTIDE SEQUENCE [LARGE SCALE GENOMIC DNA]</scope>
    <source>
        <strain evidence="12 13">Neff</strain>
    </source>
</reference>
<dbReference type="PANTHER" id="PTHR23102:SF24">
    <property type="entry name" value="CLEAVAGE AND POLYADENYLATION SPECIFICITY FACTOR SUBUNIT 4"/>
    <property type="match status" value="1"/>
</dbReference>
<dbReference type="PROSITE" id="PS50158">
    <property type="entry name" value="ZF_CCHC"/>
    <property type="match status" value="2"/>
</dbReference>
<feature type="zinc finger region" description="C3H1-type" evidence="9">
    <location>
        <begin position="40"/>
        <end position="65"/>
    </location>
</feature>
<proteinExistence type="predicted"/>
<keyword evidence="8" id="KW-0539">Nucleus</keyword>
<evidence type="ECO:0000256" key="9">
    <source>
        <dbReference type="PROSITE-ProRule" id="PRU00723"/>
    </source>
</evidence>
<dbReference type="GO" id="GO:0005634">
    <property type="term" value="C:nucleus"/>
    <property type="evidence" value="ECO:0007669"/>
    <property type="project" value="UniProtKB-SubCell"/>
</dbReference>
<feature type="domain" description="CCHC-type" evidence="11">
    <location>
        <begin position="234"/>
        <end position="249"/>
    </location>
</feature>
<feature type="domain" description="C3H1-type" evidence="10">
    <location>
        <begin position="94"/>
        <end position="123"/>
    </location>
</feature>
<protein>
    <submittedName>
        <fullName evidence="12">CCCHtype Zn finger-containing protein</fullName>
    </submittedName>
</protein>
<feature type="domain" description="CCHC-type" evidence="11">
    <location>
        <begin position="198"/>
        <end position="213"/>
    </location>
</feature>
<dbReference type="PROSITE" id="PS50103">
    <property type="entry name" value="ZF_C3H1"/>
    <property type="match status" value="4"/>
</dbReference>
<evidence type="ECO:0000259" key="10">
    <source>
        <dbReference type="PROSITE" id="PS50103"/>
    </source>
</evidence>
<keyword evidence="7" id="KW-0694">RNA-binding</keyword>
<feature type="domain" description="C3H1-type" evidence="10">
    <location>
        <begin position="66"/>
        <end position="93"/>
    </location>
</feature>
<evidence type="ECO:0000256" key="6">
    <source>
        <dbReference type="ARBA" id="ARBA00022833"/>
    </source>
</evidence>
<dbReference type="VEuPathDB" id="AmoebaDB:ACA1_071980"/>
<evidence type="ECO:0000256" key="7">
    <source>
        <dbReference type="ARBA" id="ARBA00022884"/>
    </source>
</evidence>
<dbReference type="OMA" id="ADDPTFN"/>
<evidence type="ECO:0000256" key="3">
    <source>
        <dbReference type="ARBA" id="ARBA00022723"/>
    </source>
</evidence>
<dbReference type="OrthoDB" id="18149at2759"/>
<dbReference type="RefSeq" id="XP_004353104.1">
    <property type="nucleotide sequence ID" value="XM_004353052.1"/>
</dbReference>
<dbReference type="SUPFAM" id="SSF57756">
    <property type="entry name" value="Retrovirus zinc finger-like domains"/>
    <property type="match status" value="2"/>
</dbReference>
<keyword evidence="5 9" id="KW-0863">Zinc-finger</keyword>
<dbReference type="SMART" id="SM00343">
    <property type="entry name" value="ZnF_C2HC"/>
    <property type="match status" value="2"/>
</dbReference>
<feature type="zinc finger region" description="C3H1-type" evidence="9">
    <location>
        <begin position="94"/>
        <end position="123"/>
    </location>
</feature>
<dbReference type="GO" id="GO:0008270">
    <property type="term" value="F:zinc ion binding"/>
    <property type="evidence" value="ECO:0007669"/>
    <property type="project" value="UniProtKB-KW"/>
</dbReference>
<dbReference type="InterPro" id="IPR036855">
    <property type="entry name" value="Znf_CCCH_sf"/>
</dbReference>
<evidence type="ECO:0000259" key="11">
    <source>
        <dbReference type="PROSITE" id="PS50158"/>
    </source>
</evidence>
<dbReference type="InterPro" id="IPR045348">
    <property type="entry name" value="CPSF4/Yth1"/>
</dbReference>
<keyword evidence="4" id="KW-0677">Repeat</keyword>
<evidence type="ECO:0000256" key="1">
    <source>
        <dbReference type="ARBA" id="ARBA00004123"/>
    </source>
</evidence>
<gene>
    <name evidence="12" type="ORF">ACA1_071980</name>
</gene>
<sequence>MATMTAPLSTFNQIFDMDNEMVWNDYSFDFEKSFPDLNRPSPSEPCKFYMKGNCVLGQTCPFRHVYGDKEVCKHWLRGLCKKGESCEYLHEYRLDKMPICYFFSKFGECSNPSGECMFRHVSPEEKMRECPWYARGFCKHGPRCRHKHVRKPLCEAYMIGFCPDGPLCKLGHPKYELPRLSGDDPNSQRLRTRTPVVCHKCGVAGHKAANCPDAPRPDMSQPRGPPRPLESVTCFKCGQMGHYANKCPNKRVNPPPGGYQVPAGGGGRGGGAPHPYSVDYMAME</sequence>
<dbReference type="FunFam" id="4.10.1000.10:FF:000017">
    <property type="entry name" value="Cleavage and polyadenylation specificity factor 30 kDa subunit"/>
    <property type="match status" value="1"/>
</dbReference>
<dbReference type="STRING" id="1257118.L8HGM2"/>
<dbReference type="Proteomes" id="UP000011083">
    <property type="component" value="Unassembled WGS sequence"/>
</dbReference>
<dbReference type="Pfam" id="PF00098">
    <property type="entry name" value="zf-CCHC"/>
    <property type="match status" value="2"/>
</dbReference>
<dbReference type="EMBL" id="KB007857">
    <property type="protein sequence ID" value="ELR23576.1"/>
    <property type="molecule type" value="Genomic_DNA"/>
</dbReference>
<evidence type="ECO:0000256" key="2">
    <source>
        <dbReference type="ARBA" id="ARBA00022664"/>
    </source>
</evidence>
<dbReference type="Pfam" id="PF00642">
    <property type="entry name" value="zf-CCCH"/>
    <property type="match status" value="1"/>
</dbReference>
<dbReference type="PANTHER" id="PTHR23102">
    <property type="entry name" value="CLEAVAGE AND POLYADENYLATION SPECIFICITY FACTOR SUBUNIT 4-RELATED"/>
    <property type="match status" value="1"/>
</dbReference>
<feature type="zinc finger region" description="C3H1-type" evidence="9">
    <location>
        <begin position="66"/>
        <end position="93"/>
    </location>
</feature>
<dbReference type="GO" id="GO:0006397">
    <property type="term" value="P:mRNA processing"/>
    <property type="evidence" value="ECO:0007669"/>
    <property type="project" value="UniProtKB-KW"/>
</dbReference>
<keyword evidence="6 9" id="KW-0862">Zinc</keyword>
<evidence type="ECO:0000256" key="8">
    <source>
        <dbReference type="ARBA" id="ARBA00023242"/>
    </source>
</evidence>
<dbReference type="InterPro" id="IPR001878">
    <property type="entry name" value="Znf_CCHC"/>
</dbReference>
<organism evidence="12 13">
    <name type="scientific">Acanthamoeba castellanii (strain ATCC 30010 / Neff)</name>
    <dbReference type="NCBI Taxonomy" id="1257118"/>
    <lineage>
        <taxon>Eukaryota</taxon>
        <taxon>Amoebozoa</taxon>
        <taxon>Discosea</taxon>
        <taxon>Longamoebia</taxon>
        <taxon>Centramoebida</taxon>
        <taxon>Acanthamoebidae</taxon>
        <taxon>Acanthamoeba</taxon>
    </lineage>
</organism>
<comment type="subcellular location">
    <subcellularLocation>
        <location evidence="1">Nucleus</location>
    </subcellularLocation>
</comment>
<dbReference type="Gene3D" id="4.10.1000.10">
    <property type="entry name" value="Zinc finger, CCCH-type"/>
    <property type="match status" value="2"/>
</dbReference>
<dbReference type="AlphaFoldDB" id="L8HGM2"/>
<keyword evidence="3 9" id="KW-0479">Metal-binding</keyword>
<dbReference type="GeneID" id="14924557"/>
<keyword evidence="2" id="KW-0507">mRNA processing</keyword>
<feature type="zinc finger region" description="C3H1-type" evidence="9">
    <location>
        <begin position="124"/>
        <end position="151"/>
    </location>
</feature>
<name>L8HGM2_ACACF</name>
<accession>L8HGM2</accession>